<name>B6JVE3_SCHJY</name>
<dbReference type="EMBL" id="KE651166">
    <property type="protein sequence ID" value="EEB05344.1"/>
    <property type="molecule type" value="Genomic_DNA"/>
</dbReference>
<protein>
    <submittedName>
        <fullName evidence="1">Uncharacterized protein</fullName>
    </submittedName>
</protein>
<gene>
    <name evidence="1" type="ORF">SJAG_00351</name>
</gene>
<dbReference type="VEuPathDB" id="FungiDB:SJAG_00351"/>
<dbReference type="AlphaFoldDB" id="B6JVE3"/>
<evidence type="ECO:0000313" key="2">
    <source>
        <dbReference type="Proteomes" id="UP000001744"/>
    </source>
</evidence>
<dbReference type="JaponicusDB" id="SJAG_00351"/>
<sequence length="344" mass="39194">MKETPPGTNDRALIVSLDWIVWNYIDTLLHERAVELQQNLPLAGQSVSNMRQLQDDEEQSSVRGFHQSERVGRMLETFEELTDKVVELHEENPSHILVTRSLLAYFLGQFSDCPLMESSSTSTSGPSGLRSNAREWCERPCIPVNNSESFTGYASLQQIRLPVRIEPILLRLVPNTSMQEDPFTGTQRSAFQLLNMYMNVLNSILPSNSSPELLDFCRSSLVKLTEYLAYTSVFINERIDLAEVAQLLSWTECPSIPCVRLLYVDCEDGETFLSQVKRSHSRLIEKLHVLLHQDSDALSRAAHRTAVNLGRLRIELNEQFYAIFSRLKPLPLGQICGLLWAFYD</sequence>
<evidence type="ECO:0000313" key="1">
    <source>
        <dbReference type="EMBL" id="EEB05344.1"/>
    </source>
</evidence>
<dbReference type="HOGENOM" id="CLU_806885_0_0_1"/>
<dbReference type="Proteomes" id="UP000001744">
    <property type="component" value="Unassembled WGS sequence"/>
</dbReference>
<accession>B6JVE3</accession>
<dbReference type="GeneID" id="7049664"/>
<dbReference type="RefSeq" id="XP_002171637.1">
    <property type="nucleotide sequence ID" value="XM_002171601.1"/>
</dbReference>
<organism evidence="1 2">
    <name type="scientific">Schizosaccharomyces japonicus (strain yFS275 / FY16936)</name>
    <name type="common">Fission yeast</name>
    <dbReference type="NCBI Taxonomy" id="402676"/>
    <lineage>
        <taxon>Eukaryota</taxon>
        <taxon>Fungi</taxon>
        <taxon>Dikarya</taxon>
        <taxon>Ascomycota</taxon>
        <taxon>Taphrinomycotina</taxon>
        <taxon>Schizosaccharomycetes</taxon>
        <taxon>Schizosaccharomycetales</taxon>
        <taxon>Schizosaccharomycetaceae</taxon>
        <taxon>Schizosaccharomyces</taxon>
    </lineage>
</organism>
<reference evidence="1 2" key="1">
    <citation type="journal article" date="2011" name="Science">
        <title>Comparative functional genomics of the fission yeasts.</title>
        <authorList>
            <person name="Rhind N."/>
            <person name="Chen Z."/>
            <person name="Yassour M."/>
            <person name="Thompson D.A."/>
            <person name="Haas B.J."/>
            <person name="Habib N."/>
            <person name="Wapinski I."/>
            <person name="Roy S."/>
            <person name="Lin M.F."/>
            <person name="Heiman D.I."/>
            <person name="Young S.K."/>
            <person name="Furuya K."/>
            <person name="Guo Y."/>
            <person name="Pidoux A."/>
            <person name="Chen H.M."/>
            <person name="Robbertse B."/>
            <person name="Goldberg J.M."/>
            <person name="Aoki K."/>
            <person name="Bayne E.H."/>
            <person name="Berlin A.M."/>
            <person name="Desjardins C.A."/>
            <person name="Dobbs E."/>
            <person name="Dukaj L."/>
            <person name="Fan L."/>
            <person name="FitzGerald M.G."/>
            <person name="French C."/>
            <person name="Gujja S."/>
            <person name="Hansen K."/>
            <person name="Keifenheim D."/>
            <person name="Levin J.Z."/>
            <person name="Mosher R.A."/>
            <person name="Mueller C.A."/>
            <person name="Pfiffner J."/>
            <person name="Priest M."/>
            <person name="Russ C."/>
            <person name="Smialowska A."/>
            <person name="Swoboda P."/>
            <person name="Sykes S.M."/>
            <person name="Vaughn M."/>
            <person name="Vengrova S."/>
            <person name="Yoder R."/>
            <person name="Zeng Q."/>
            <person name="Allshire R."/>
            <person name="Baulcombe D."/>
            <person name="Birren B.W."/>
            <person name="Brown W."/>
            <person name="Ekwall K."/>
            <person name="Kellis M."/>
            <person name="Leatherwood J."/>
            <person name="Levin H."/>
            <person name="Margalit H."/>
            <person name="Martienssen R."/>
            <person name="Nieduszynski C.A."/>
            <person name="Spatafora J.W."/>
            <person name="Friedman N."/>
            <person name="Dalgaard J.Z."/>
            <person name="Baumann P."/>
            <person name="Niki H."/>
            <person name="Regev A."/>
            <person name="Nusbaum C."/>
        </authorList>
    </citation>
    <scope>NUCLEOTIDE SEQUENCE [LARGE SCALE GENOMIC DNA]</scope>
    <source>
        <strain evidence="2">yFS275 / FY16936</strain>
    </source>
</reference>
<keyword evidence="2" id="KW-1185">Reference proteome</keyword>
<proteinExistence type="predicted"/>